<keyword evidence="1" id="KW-0732">Signal</keyword>
<feature type="chain" id="PRO_5041965761" evidence="1">
    <location>
        <begin position="17"/>
        <end position="355"/>
    </location>
</feature>
<evidence type="ECO:0000313" key="3">
    <source>
        <dbReference type="Proteomes" id="UP001215598"/>
    </source>
</evidence>
<sequence length="355" mass="38759">MLLRADLMLFLRVLKFLYPLGRDNAPDIRAFSGGNHPERLITWAMGTLRHTLPAVPGNRTPSARPAITAVVSLPRRITRTPLPQFPSAGTLIPLPPDPLYATPLFDRLPTPALCPATPASPPTPTRPPPFDPPERCDYALTLPARAFAVLACPTSSSSPVSTPAAAVMRPRPPPLFLSPYAVHSPTTPAAPNRMIQWDKEMDDPGAYLRAPHRTTPSLPALSVSSSSYNPLPPFHRRPPLALPLRGPTLNSTRISMSSSATHLSPPFVRLLPQSSTVCASSFDAYTVCSSRHACRPDLGQIPTFTLDHVVCYPSLVPQHTPPFPISFPSHYLTALWPATYQRWLRAPLQSISPQF</sequence>
<evidence type="ECO:0000256" key="1">
    <source>
        <dbReference type="SAM" id="SignalP"/>
    </source>
</evidence>
<gene>
    <name evidence="2" type="ORF">B0H16DRAFT_1880414</name>
</gene>
<comment type="caution">
    <text evidence="2">The sequence shown here is derived from an EMBL/GenBank/DDBJ whole genome shotgun (WGS) entry which is preliminary data.</text>
</comment>
<protein>
    <submittedName>
        <fullName evidence="2">Uncharacterized protein</fullName>
    </submittedName>
</protein>
<evidence type="ECO:0000313" key="2">
    <source>
        <dbReference type="EMBL" id="KAJ7773896.1"/>
    </source>
</evidence>
<organism evidence="2 3">
    <name type="scientific">Mycena metata</name>
    <dbReference type="NCBI Taxonomy" id="1033252"/>
    <lineage>
        <taxon>Eukaryota</taxon>
        <taxon>Fungi</taxon>
        <taxon>Dikarya</taxon>
        <taxon>Basidiomycota</taxon>
        <taxon>Agaricomycotina</taxon>
        <taxon>Agaricomycetes</taxon>
        <taxon>Agaricomycetidae</taxon>
        <taxon>Agaricales</taxon>
        <taxon>Marasmiineae</taxon>
        <taxon>Mycenaceae</taxon>
        <taxon>Mycena</taxon>
    </lineage>
</organism>
<proteinExistence type="predicted"/>
<dbReference type="EMBL" id="JARKIB010000012">
    <property type="protein sequence ID" value="KAJ7773896.1"/>
    <property type="molecule type" value="Genomic_DNA"/>
</dbReference>
<accession>A0AAD7NTG7</accession>
<feature type="signal peptide" evidence="1">
    <location>
        <begin position="1"/>
        <end position="16"/>
    </location>
</feature>
<dbReference type="AlphaFoldDB" id="A0AAD7NTG7"/>
<reference evidence="2" key="1">
    <citation type="submission" date="2023-03" db="EMBL/GenBank/DDBJ databases">
        <title>Massive genome expansion in bonnet fungi (Mycena s.s.) driven by repeated elements and novel gene families across ecological guilds.</title>
        <authorList>
            <consortium name="Lawrence Berkeley National Laboratory"/>
            <person name="Harder C.B."/>
            <person name="Miyauchi S."/>
            <person name="Viragh M."/>
            <person name="Kuo A."/>
            <person name="Thoen E."/>
            <person name="Andreopoulos B."/>
            <person name="Lu D."/>
            <person name="Skrede I."/>
            <person name="Drula E."/>
            <person name="Henrissat B."/>
            <person name="Morin E."/>
            <person name="Kohler A."/>
            <person name="Barry K."/>
            <person name="LaButti K."/>
            <person name="Morin E."/>
            <person name="Salamov A."/>
            <person name="Lipzen A."/>
            <person name="Mereny Z."/>
            <person name="Hegedus B."/>
            <person name="Baldrian P."/>
            <person name="Stursova M."/>
            <person name="Weitz H."/>
            <person name="Taylor A."/>
            <person name="Grigoriev I.V."/>
            <person name="Nagy L.G."/>
            <person name="Martin F."/>
            <person name="Kauserud H."/>
        </authorList>
    </citation>
    <scope>NUCLEOTIDE SEQUENCE</scope>
    <source>
        <strain evidence="2">CBHHK182m</strain>
    </source>
</reference>
<keyword evidence="3" id="KW-1185">Reference proteome</keyword>
<name>A0AAD7NTG7_9AGAR</name>
<dbReference type="Proteomes" id="UP001215598">
    <property type="component" value="Unassembled WGS sequence"/>
</dbReference>